<dbReference type="AlphaFoldDB" id="A0A8K0UHR4"/>
<dbReference type="Proteomes" id="UP000813824">
    <property type="component" value="Unassembled WGS sequence"/>
</dbReference>
<proteinExistence type="predicted"/>
<dbReference type="EMBL" id="JAEVFJ010000039">
    <property type="protein sequence ID" value="KAH8088936.1"/>
    <property type="molecule type" value="Genomic_DNA"/>
</dbReference>
<comment type="caution">
    <text evidence="1">The sequence shown here is derived from an EMBL/GenBank/DDBJ whole genome shotgun (WGS) entry which is preliminary data.</text>
</comment>
<evidence type="ECO:0000313" key="2">
    <source>
        <dbReference type="Proteomes" id="UP000813824"/>
    </source>
</evidence>
<accession>A0A8K0UHR4</accession>
<reference evidence="1" key="1">
    <citation type="journal article" date="2021" name="New Phytol.">
        <title>Evolutionary innovations through gain and loss of genes in the ectomycorrhizal Boletales.</title>
        <authorList>
            <person name="Wu G."/>
            <person name="Miyauchi S."/>
            <person name="Morin E."/>
            <person name="Kuo A."/>
            <person name="Drula E."/>
            <person name="Varga T."/>
            <person name="Kohler A."/>
            <person name="Feng B."/>
            <person name="Cao Y."/>
            <person name="Lipzen A."/>
            <person name="Daum C."/>
            <person name="Hundley H."/>
            <person name="Pangilinan J."/>
            <person name="Johnson J."/>
            <person name="Barry K."/>
            <person name="LaButti K."/>
            <person name="Ng V."/>
            <person name="Ahrendt S."/>
            <person name="Min B."/>
            <person name="Choi I.G."/>
            <person name="Park H."/>
            <person name="Plett J.M."/>
            <person name="Magnuson J."/>
            <person name="Spatafora J.W."/>
            <person name="Nagy L.G."/>
            <person name="Henrissat B."/>
            <person name="Grigoriev I.V."/>
            <person name="Yang Z.L."/>
            <person name="Xu J."/>
            <person name="Martin F.M."/>
        </authorList>
    </citation>
    <scope>NUCLEOTIDE SEQUENCE</scope>
    <source>
        <strain evidence="1">KKN 215</strain>
    </source>
</reference>
<protein>
    <submittedName>
        <fullName evidence="1">Uncharacterized protein</fullName>
    </submittedName>
</protein>
<organism evidence="1 2">
    <name type="scientific">Cristinia sonorae</name>
    <dbReference type="NCBI Taxonomy" id="1940300"/>
    <lineage>
        <taxon>Eukaryota</taxon>
        <taxon>Fungi</taxon>
        <taxon>Dikarya</taxon>
        <taxon>Basidiomycota</taxon>
        <taxon>Agaricomycotina</taxon>
        <taxon>Agaricomycetes</taxon>
        <taxon>Agaricomycetidae</taxon>
        <taxon>Agaricales</taxon>
        <taxon>Pleurotineae</taxon>
        <taxon>Stephanosporaceae</taxon>
        <taxon>Cristinia</taxon>
    </lineage>
</organism>
<sequence>MFSRSTIFFCQVLHRHQSCRRNSSRPHPAFFRWRFSQTLFTHNLAQYARPVVASSFVFPDTPPSGILPLAMHDFAPGAIYKSWILISVAFSVVYGLPTSDTLSVGGSDSFSWSSGPPEGGSDVEAAVTQSFVATGPVGNQNDVAGIAVHATISENKSRAMASTPDEAEGDGTGGFDGVPYNVIADSDGLHLWEDRVHLYSSGPESKRDGSSVASIDGDLLVGNLEDHHAASGVFLHGMTKRSVLDGSGRFSGISNGGDLDALYPNAVADLVDNGATYRVRKA</sequence>
<evidence type="ECO:0000313" key="1">
    <source>
        <dbReference type="EMBL" id="KAH8088936.1"/>
    </source>
</evidence>
<keyword evidence="2" id="KW-1185">Reference proteome</keyword>
<name>A0A8K0UHR4_9AGAR</name>
<gene>
    <name evidence="1" type="ORF">BXZ70DRAFT_500951</name>
</gene>